<evidence type="ECO:0000256" key="7">
    <source>
        <dbReference type="SAM" id="Phobius"/>
    </source>
</evidence>
<dbReference type="GO" id="GO:0016020">
    <property type="term" value="C:membrane"/>
    <property type="evidence" value="ECO:0007669"/>
    <property type="project" value="UniProtKB-SubCell"/>
</dbReference>
<comment type="caution">
    <text evidence="8">The sequence shown here is derived from an EMBL/GenBank/DDBJ whole genome shotgun (WGS) entry which is preliminary data.</text>
</comment>
<keyword evidence="5" id="KW-0129">CBS domain</keyword>
<sequence length="151" mass="15509">MHAYHADDFDVAESDLHRELLLSSTKLAMCCMAKVKRFNTVTKFISPGGGWVVPFLVLNAFAVAYGLVAGSMGSFLSPQAAGSGIPDIRAYLNGIKIPNLLTIRTLVAKSVGVCFAIASGLVAGKEVDWGQAAGAAETPSGGVLQAAGGAP</sequence>
<dbReference type="SUPFAM" id="SSF81340">
    <property type="entry name" value="Clc chloride channel"/>
    <property type="match status" value="1"/>
</dbReference>
<evidence type="ECO:0000256" key="2">
    <source>
        <dbReference type="ARBA" id="ARBA00022692"/>
    </source>
</evidence>
<dbReference type="InterPro" id="IPR051280">
    <property type="entry name" value="Cl-channel/antiporter"/>
</dbReference>
<protein>
    <submittedName>
        <fullName evidence="8">Chloride channel protein</fullName>
    </submittedName>
</protein>
<dbReference type="Gene3D" id="1.10.3080.10">
    <property type="entry name" value="Clc chloride channel"/>
    <property type="match status" value="1"/>
</dbReference>
<feature type="transmembrane region" description="Helical" evidence="7">
    <location>
        <begin position="48"/>
        <end position="68"/>
    </location>
</feature>
<accession>A0A699Z8T9</accession>
<evidence type="ECO:0000256" key="5">
    <source>
        <dbReference type="ARBA" id="ARBA00023122"/>
    </source>
</evidence>
<reference evidence="8 9" key="1">
    <citation type="submission" date="2020-02" db="EMBL/GenBank/DDBJ databases">
        <title>Draft genome sequence of Haematococcus lacustris strain NIES-144.</title>
        <authorList>
            <person name="Morimoto D."/>
            <person name="Nakagawa S."/>
            <person name="Yoshida T."/>
            <person name="Sawayama S."/>
        </authorList>
    </citation>
    <scope>NUCLEOTIDE SEQUENCE [LARGE SCALE GENOMIC DNA]</scope>
    <source>
        <strain evidence="8 9">NIES-144</strain>
    </source>
</reference>
<organism evidence="8 9">
    <name type="scientific">Haematococcus lacustris</name>
    <name type="common">Green alga</name>
    <name type="synonym">Haematococcus pluvialis</name>
    <dbReference type="NCBI Taxonomy" id="44745"/>
    <lineage>
        <taxon>Eukaryota</taxon>
        <taxon>Viridiplantae</taxon>
        <taxon>Chlorophyta</taxon>
        <taxon>core chlorophytes</taxon>
        <taxon>Chlorophyceae</taxon>
        <taxon>CS clade</taxon>
        <taxon>Chlamydomonadales</taxon>
        <taxon>Haematococcaceae</taxon>
        <taxon>Haematococcus</taxon>
    </lineage>
</organism>
<evidence type="ECO:0000256" key="3">
    <source>
        <dbReference type="ARBA" id="ARBA00022737"/>
    </source>
</evidence>
<dbReference type="EMBL" id="BLLF01000874">
    <property type="protein sequence ID" value="GFH15616.1"/>
    <property type="molecule type" value="Genomic_DNA"/>
</dbReference>
<keyword evidence="3" id="KW-0677">Repeat</keyword>
<evidence type="ECO:0000256" key="1">
    <source>
        <dbReference type="ARBA" id="ARBA00004141"/>
    </source>
</evidence>
<dbReference type="PRINTS" id="PR00762">
    <property type="entry name" value="CLCHANNEL"/>
</dbReference>
<keyword evidence="9" id="KW-1185">Reference proteome</keyword>
<name>A0A699Z8T9_HAELA</name>
<dbReference type="Pfam" id="PF00654">
    <property type="entry name" value="Voltage_CLC"/>
    <property type="match status" value="1"/>
</dbReference>
<comment type="subcellular location">
    <subcellularLocation>
        <location evidence="1">Membrane</location>
        <topology evidence="1">Multi-pass membrane protein</topology>
    </subcellularLocation>
</comment>
<evidence type="ECO:0000256" key="4">
    <source>
        <dbReference type="ARBA" id="ARBA00022989"/>
    </source>
</evidence>
<gene>
    <name evidence="8" type="ORF">HaLaN_11870</name>
</gene>
<keyword evidence="6 7" id="KW-0472">Membrane</keyword>
<dbReference type="AlphaFoldDB" id="A0A699Z8T9"/>
<dbReference type="InterPro" id="IPR014743">
    <property type="entry name" value="Cl-channel_core"/>
</dbReference>
<dbReference type="PANTHER" id="PTHR11689:SF136">
    <property type="entry name" value="H(+)_CL(-) EXCHANGE TRANSPORTER 7"/>
    <property type="match status" value="1"/>
</dbReference>
<evidence type="ECO:0000256" key="6">
    <source>
        <dbReference type="ARBA" id="ARBA00023136"/>
    </source>
</evidence>
<dbReference type="Proteomes" id="UP000485058">
    <property type="component" value="Unassembled WGS sequence"/>
</dbReference>
<evidence type="ECO:0000313" key="9">
    <source>
        <dbReference type="Proteomes" id="UP000485058"/>
    </source>
</evidence>
<keyword evidence="4 7" id="KW-1133">Transmembrane helix</keyword>
<dbReference type="PANTHER" id="PTHR11689">
    <property type="entry name" value="CHLORIDE CHANNEL PROTEIN CLC FAMILY MEMBER"/>
    <property type="match status" value="1"/>
</dbReference>
<proteinExistence type="predicted"/>
<evidence type="ECO:0000313" key="8">
    <source>
        <dbReference type="EMBL" id="GFH15616.1"/>
    </source>
</evidence>
<dbReference type="InterPro" id="IPR001807">
    <property type="entry name" value="ClC"/>
</dbReference>
<keyword evidence="2 7" id="KW-0812">Transmembrane</keyword>
<dbReference type="GO" id="GO:0015108">
    <property type="term" value="F:chloride transmembrane transporter activity"/>
    <property type="evidence" value="ECO:0007669"/>
    <property type="project" value="InterPro"/>
</dbReference>